<protein>
    <submittedName>
        <fullName evidence="2">Enolase 2</fullName>
    </submittedName>
</protein>
<evidence type="ECO:0000256" key="1">
    <source>
        <dbReference type="SAM" id="MobiDB-lite"/>
    </source>
</evidence>
<name>A0A7J8FWQ8_MOLMO</name>
<comment type="caution">
    <text evidence="2">The sequence shown here is derived from an EMBL/GenBank/DDBJ whole genome shotgun (WGS) entry which is preliminary data.</text>
</comment>
<reference evidence="2 3" key="1">
    <citation type="journal article" date="2020" name="Nature">
        <title>Six reference-quality genomes reveal evolution of bat adaptations.</title>
        <authorList>
            <person name="Jebb D."/>
            <person name="Huang Z."/>
            <person name="Pippel M."/>
            <person name="Hughes G.M."/>
            <person name="Lavrichenko K."/>
            <person name="Devanna P."/>
            <person name="Winkler S."/>
            <person name="Jermiin L.S."/>
            <person name="Skirmuntt E.C."/>
            <person name="Katzourakis A."/>
            <person name="Burkitt-Gray L."/>
            <person name="Ray D.A."/>
            <person name="Sullivan K.A.M."/>
            <person name="Roscito J.G."/>
            <person name="Kirilenko B.M."/>
            <person name="Davalos L.M."/>
            <person name="Corthals A.P."/>
            <person name="Power M.L."/>
            <person name="Jones G."/>
            <person name="Ransome R.D."/>
            <person name="Dechmann D.K.N."/>
            <person name="Locatelli A.G."/>
            <person name="Puechmaille S.J."/>
            <person name="Fedrigo O."/>
            <person name="Jarvis E.D."/>
            <person name="Hiller M."/>
            <person name="Vernes S.C."/>
            <person name="Myers E.W."/>
            <person name="Teeling E.C."/>
        </authorList>
    </citation>
    <scope>NUCLEOTIDE SEQUENCE [LARGE SCALE GENOMIC DNA]</scope>
    <source>
        <strain evidence="2">MMolMol1</strain>
        <tissue evidence="2">Muscle</tissue>
    </source>
</reference>
<dbReference type="EMBL" id="JACASF010000010">
    <property type="protein sequence ID" value="KAF6452233.1"/>
    <property type="molecule type" value="Genomic_DNA"/>
</dbReference>
<evidence type="ECO:0000313" key="2">
    <source>
        <dbReference type="EMBL" id="KAF6452233.1"/>
    </source>
</evidence>
<keyword evidence="3" id="KW-1185">Reference proteome</keyword>
<accession>A0A7J8FWQ8</accession>
<sequence>MVWSGQPCLTETEESAGKARGSDTGPNTQEESVSRVHRGHTLIRRQRMPSLAPDLGIQHSLPLRLSMGSGGFGRWAEACVGSGKGRLWVAPSPSPITFPQPSPITPPTAPNPHSYVRLRPRLLTHRGLRVTCARPALSAPPPARPPPAAREPQSPPPPPPLPLSLRRCHCRHCHRHRLSLLPRGEAPARPLRPSGRCPGRRAPA</sequence>
<proteinExistence type="predicted"/>
<feature type="region of interest" description="Disordered" evidence="1">
    <location>
        <begin position="134"/>
        <end position="162"/>
    </location>
</feature>
<gene>
    <name evidence="2" type="ORF">HJG59_004502</name>
</gene>
<organism evidence="2 3">
    <name type="scientific">Molossus molossus</name>
    <name type="common">Pallas' mastiff bat</name>
    <name type="synonym">Vespertilio molossus</name>
    <dbReference type="NCBI Taxonomy" id="27622"/>
    <lineage>
        <taxon>Eukaryota</taxon>
        <taxon>Metazoa</taxon>
        <taxon>Chordata</taxon>
        <taxon>Craniata</taxon>
        <taxon>Vertebrata</taxon>
        <taxon>Euteleostomi</taxon>
        <taxon>Mammalia</taxon>
        <taxon>Eutheria</taxon>
        <taxon>Laurasiatheria</taxon>
        <taxon>Chiroptera</taxon>
        <taxon>Yangochiroptera</taxon>
        <taxon>Molossidae</taxon>
        <taxon>Molossus</taxon>
    </lineage>
</organism>
<feature type="region of interest" description="Disordered" evidence="1">
    <location>
        <begin position="1"/>
        <end position="37"/>
    </location>
</feature>
<feature type="compositionally biased region" description="Pro residues" evidence="1">
    <location>
        <begin position="138"/>
        <end position="162"/>
    </location>
</feature>
<feature type="region of interest" description="Disordered" evidence="1">
    <location>
        <begin position="184"/>
        <end position="204"/>
    </location>
</feature>
<dbReference type="AlphaFoldDB" id="A0A7J8FWQ8"/>
<evidence type="ECO:0000313" key="3">
    <source>
        <dbReference type="Proteomes" id="UP000550707"/>
    </source>
</evidence>
<dbReference type="Proteomes" id="UP000550707">
    <property type="component" value="Unassembled WGS sequence"/>
</dbReference>